<dbReference type="AlphaFoldDB" id="A0A9X2KHH1"/>
<evidence type="ECO:0000313" key="2">
    <source>
        <dbReference type="EMBL" id="MCP3425168.1"/>
    </source>
</evidence>
<dbReference type="RefSeq" id="WP_254165224.1">
    <property type="nucleotide sequence ID" value="NZ_JANAFB010000006.1"/>
</dbReference>
<dbReference type="Pfam" id="PF08843">
    <property type="entry name" value="AbiEii"/>
    <property type="match status" value="1"/>
</dbReference>
<feature type="compositionally biased region" description="Basic and acidic residues" evidence="1">
    <location>
        <begin position="234"/>
        <end position="262"/>
    </location>
</feature>
<organism evidence="2 3">
    <name type="scientific">Rothia santali</name>
    <dbReference type="NCBI Taxonomy" id="2949643"/>
    <lineage>
        <taxon>Bacteria</taxon>
        <taxon>Bacillati</taxon>
        <taxon>Actinomycetota</taxon>
        <taxon>Actinomycetes</taxon>
        <taxon>Micrococcales</taxon>
        <taxon>Micrococcaceae</taxon>
        <taxon>Rothia</taxon>
    </lineage>
</organism>
<proteinExistence type="predicted"/>
<feature type="compositionally biased region" description="Basic and acidic residues" evidence="1">
    <location>
        <begin position="280"/>
        <end position="295"/>
    </location>
</feature>
<dbReference type="EMBL" id="JANAFB010000006">
    <property type="protein sequence ID" value="MCP3425168.1"/>
    <property type="molecule type" value="Genomic_DNA"/>
</dbReference>
<reference evidence="2" key="1">
    <citation type="submission" date="2022-06" db="EMBL/GenBank/DDBJ databases">
        <title>Rothia sp. isolated from sandalwood seedling.</title>
        <authorList>
            <person name="Tuikhar N."/>
            <person name="Kirdat K."/>
            <person name="Thorat V."/>
            <person name="Swetha P."/>
            <person name="Padma S."/>
            <person name="Sundararaj R."/>
            <person name="Yadav A."/>
        </authorList>
    </citation>
    <scope>NUCLEOTIDE SEQUENCE</scope>
    <source>
        <strain evidence="2">AR01</strain>
    </source>
</reference>
<name>A0A9X2KHH1_9MICC</name>
<dbReference type="InterPro" id="IPR014942">
    <property type="entry name" value="AbiEii"/>
</dbReference>
<gene>
    <name evidence="2" type="ORF">NBM05_03780</name>
</gene>
<protein>
    <submittedName>
        <fullName evidence="2">Nucleotidyl transferase AbiEii/AbiGii toxin family protein</fullName>
    </submittedName>
</protein>
<sequence length="323" mass="36119">MASSNDAEQALKFQREVSKILLEQLNQHGFVLTGSGALREHGLIDRPTQDVDMFTEMSSAEQFKPATDEAVQSLREAGYDVEVRRDFDTFKDINITRGDQQLEVDFGVDYRGHQPAHMDIGPVLSMEDAIGSKVSALYGRAYPRDFLDVDSIRQSGRFTDEQLIAAAKAQDPGLEQHQLGKIIQGIDRMHAEEVASYGVSEEEFEALKQRMISWGKELTGQPPAAPETPAVRGLETDRALRTEDTDREQKIQRLLDRTEKGPRAGAEPNAAPEQKPQLRQKLDQAKADQQRRSIDRGPTYKPGPNGMWGAPSRSGLYGPRFDR</sequence>
<accession>A0A9X2KHH1</accession>
<dbReference type="GO" id="GO:0016740">
    <property type="term" value="F:transferase activity"/>
    <property type="evidence" value="ECO:0007669"/>
    <property type="project" value="UniProtKB-KW"/>
</dbReference>
<comment type="caution">
    <text evidence="2">The sequence shown here is derived from an EMBL/GenBank/DDBJ whole genome shotgun (WGS) entry which is preliminary data.</text>
</comment>
<dbReference type="Proteomes" id="UP001139502">
    <property type="component" value="Unassembled WGS sequence"/>
</dbReference>
<keyword evidence="2" id="KW-0808">Transferase</keyword>
<evidence type="ECO:0000256" key="1">
    <source>
        <dbReference type="SAM" id="MobiDB-lite"/>
    </source>
</evidence>
<keyword evidence="3" id="KW-1185">Reference proteome</keyword>
<evidence type="ECO:0000313" key="3">
    <source>
        <dbReference type="Proteomes" id="UP001139502"/>
    </source>
</evidence>
<feature type="region of interest" description="Disordered" evidence="1">
    <location>
        <begin position="217"/>
        <end position="323"/>
    </location>
</feature>